<reference evidence="1" key="1">
    <citation type="journal article" date="2021" name="Environ. Microbiol.">
        <title>Gene family expansions and transcriptome signatures uncover fungal adaptations to wood decay.</title>
        <authorList>
            <person name="Hage H."/>
            <person name="Miyauchi S."/>
            <person name="Viragh M."/>
            <person name="Drula E."/>
            <person name="Min B."/>
            <person name="Chaduli D."/>
            <person name="Navarro D."/>
            <person name="Favel A."/>
            <person name="Norest M."/>
            <person name="Lesage-Meessen L."/>
            <person name="Balint B."/>
            <person name="Merenyi Z."/>
            <person name="de Eugenio L."/>
            <person name="Morin E."/>
            <person name="Martinez A.T."/>
            <person name="Baldrian P."/>
            <person name="Stursova M."/>
            <person name="Martinez M.J."/>
            <person name="Novotny C."/>
            <person name="Magnuson J.K."/>
            <person name="Spatafora J.W."/>
            <person name="Maurice S."/>
            <person name="Pangilinan J."/>
            <person name="Andreopoulos W."/>
            <person name="LaButti K."/>
            <person name="Hundley H."/>
            <person name="Na H."/>
            <person name="Kuo A."/>
            <person name="Barry K."/>
            <person name="Lipzen A."/>
            <person name="Henrissat B."/>
            <person name="Riley R."/>
            <person name="Ahrendt S."/>
            <person name="Nagy L.G."/>
            <person name="Grigoriev I.V."/>
            <person name="Martin F."/>
            <person name="Rosso M.N."/>
        </authorList>
    </citation>
    <scope>NUCLEOTIDE SEQUENCE</scope>
    <source>
        <strain evidence="1">CBS 384.51</strain>
    </source>
</reference>
<name>A0ACB8TVE0_9APHY</name>
<proteinExistence type="predicted"/>
<evidence type="ECO:0000313" key="1">
    <source>
        <dbReference type="EMBL" id="KAI0086013.1"/>
    </source>
</evidence>
<organism evidence="1 2">
    <name type="scientific">Irpex rosettiformis</name>
    <dbReference type="NCBI Taxonomy" id="378272"/>
    <lineage>
        <taxon>Eukaryota</taxon>
        <taxon>Fungi</taxon>
        <taxon>Dikarya</taxon>
        <taxon>Basidiomycota</taxon>
        <taxon>Agaricomycotina</taxon>
        <taxon>Agaricomycetes</taxon>
        <taxon>Polyporales</taxon>
        <taxon>Irpicaceae</taxon>
        <taxon>Irpex</taxon>
    </lineage>
</organism>
<dbReference type="Proteomes" id="UP001055072">
    <property type="component" value="Unassembled WGS sequence"/>
</dbReference>
<accession>A0ACB8TVE0</accession>
<protein>
    <submittedName>
        <fullName evidence="1">Uncharacterized protein</fullName>
    </submittedName>
</protein>
<gene>
    <name evidence="1" type="ORF">BDY19DRAFT_374051</name>
</gene>
<comment type="caution">
    <text evidence="1">The sequence shown here is derived from an EMBL/GenBank/DDBJ whole genome shotgun (WGS) entry which is preliminary data.</text>
</comment>
<sequence length="213" mass="24046">MPVHLRSTTLTAGVCSSGIRVYTKTKDGDVREGCNDTTEWQLAQARRNGNSRVLDQGDGWFPGELRFTCSPDSTLCAIAWAGWSQSVFYQTEDGCIRERRHLNYWEETSFVQPNCMIGTNLAAVYSSGAHNIYLFFQDSEGYLCYRRAQYFNWGSTVRLQKAAKCTGIGATSWEGQFVSAQDVIHKTSLRIRLQGDKGLLSGRQKCSSRILRW</sequence>
<keyword evidence="2" id="KW-1185">Reference proteome</keyword>
<evidence type="ECO:0000313" key="2">
    <source>
        <dbReference type="Proteomes" id="UP001055072"/>
    </source>
</evidence>
<dbReference type="EMBL" id="MU274926">
    <property type="protein sequence ID" value="KAI0086013.1"/>
    <property type="molecule type" value="Genomic_DNA"/>
</dbReference>